<feature type="transmembrane region" description="Helical" evidence="9">
    <location>
        <begin position="79"/>
        <end position="101"/>
    </location>
</feature>
<dbReference type="GO" id="GO:0009486">
    <property type="term" value="F:cytochrome bo3 ubiquinol oxidase activity"/>
    <property type="evidence" value="ECO:0007669"/>
    <property type="project" value="TreeGrafter"/>
</dbReference>
<dbReference type="PANTHER" id="PTHR36835:SF1">
    <property type="entry name" value="CYTOCHROME BO(3) UBIQUINOL OXIDASE SUBUNIT 4"/>
    <property type="match status" value="1"/>
</dbReference>
<evidence type="ECO:0000256" key="9">
    <source>
        <dbReference type="RuleBase" id="RU367153"/>
    </source>
</evidence>
<dbReference type="OrthoDB" id="2361460at2"/>
<evidence type="ECO:0000256" key="5">
    <source>
        <dbReference type="ARBA" id="ARBA00022692"/>
    </source>
</evidence>
<dbReference type="Proteomes" id="UP000027778">
    <property type="component" value="Unassembled WGS sequence"/>
</dbReference>
<keyword evidence="8 9" id="KW-0472">Membrane</keyword>
<evidence type="ECO:0000256" key="7">
    <source>
        <dbReference type="ARBA" id="ARBA00023002"/>
    </source>
</evidence>
<comment type="similarity">
    <text evidence="3 9">Belongs to the cytochrome c oxidase bacterial subunit 4 family.</text>
</comment>
<feature type="transmembrane region" description="Helical" evidence="9">
    <location>
        <begin position="21"/>
        <end position="39"/>
    </location>
</feature>
<keyword evidence="5 9" id="KW-0812">Transmembrane</keyword>
<evidence type="ECO:0000256" key="6">
    <source>
        <dbReference type="ARBA" id="ARBA00022989"/>
    </source>
</evidence>
<comment type="catalytic activity">
    <reaction evidence="1 9">
        <text>2 a quinol + O2 = 2 a quinone + 2 H2O</text>
        <dbReference type="Rhea" id="RHEA:55376"/>
        <dbReference type="ChEBI" id="CHEBI:15377"/>
        <dbReference type="ChEBI" id="CHEBI:15379"/>
        <dbReference type="ChEBI" id="CHEBI:24646"/>
        <dbReference type="ChEBI" id="CHEBI:132124"/>
    </reaction>
</comment>
<dbReference type="STRING" id="574375.AZF08_21050"/>
<feature type="transmembrane region" description="Helical" evidence="9">
    <location>
        <begin position="45"/>
        <end position="67"/>
    </location>
</feature>
<dbReference type="RefSeq" id="WP_033675117.1">
    <property type="nucleotide sequence ID" value="NZ_JOTM01000012.1"/>
</dbReference>
<gene>
    <name evidence="10" type="ORF">BAGA_06250</name>
</gene>
<dbReference type="GO" id="GO:0016682">
    <property type="term" value="F:oxidoreductase activity, acting on diphenols and related substances as donors, oxygen as acceptor"/>
    <property type="evidence" value="ECO:0007669"/>
    <property type="project" value="UniProtKB-UniRule"/>
</dbReference>
<dbReference type="InterPro" id="IPR050968">
    <property type="entry name" value="Cytochrome_c_oxidase_bac_sub4"/>
</dbReference>
<dbReference type="GO" id="GO:0009319">
    <property type="term" value="C:cytochrome o ubiquinol oxidase complex"/>
    <property type="evidence" value="ECO:0007669"/>
    <property type="project" value="TreeGrafter"/>
</dbReference>
<dbReference type="eggNOG" id="COG3125">
    <property type="taxonomic scope" value="Bacteria"/>
</dbReference>
<dbReference type="NCBIfam" id="TIGR02901">
    <property type="entry name" value="QoxD"/>
    <property type="match status" value="1"/>
</dbReference>
<evidence type="ECO:0000256" key="2">
    <source>
        <dbReference type="ARBA" id="ARBA00004651"/>
    </source>
</evidence>
<dbReference type="GO" id="GO:0015990">
    <property type="term" value="P:electron transport coupled proton transport"/>
    <property type="evidence" value="ECO:0007669"/>
    <property type="project" value="TreeGrafter"/>
</dbReference>
<comment type="subcellular location">
    <subcellularLocation>
        <location evidence="2 9">Cell membrane</location>
        <topology evidence="2 9">Multi-pass membrane protein</topology>
    </subcellularLocation>
</comment>
<organism evidence="10 11">
    <name type="scientific">Bacillus gaemokensis</name>
    <dbReference type="NCBI Taxonomy" id="574375"/>
    <lineage>
        <taxon>Bacteria</taxon>
        <taxon>Bacillati</taxon>
        <taxon>Bacillota</taxon>
        <taxon>Bacilli</taxon>
        <taxon>Bacillales</taxon>
        <taxon>Bacillaceae</taxon>
        <taxon>Bacillus</taxon>
        <taxon>Bacillus cereus group</taxon>
    </lineage>
</organism>
<name>A0A073KN24_9BACI</name>
<evidence type="ECO:0000256" key="8">
    <source>
        <dbReference type="ARBA" id="ARBA00023136"/>
    </source>
</evidence>
<accession>A0A073KN24</accession>
<evidence type="ECO:0000256" key="3">
    <source>
        <dbReference type="ARBA" id="ARBA00008079"/>
    </source>
</evidence>
<comment type="function">
    <text evidence="9">Catalyzes quinol oxidation with the concomitant reduction of oxygen to water.</text>
</comment>
<reference evidence="10 11" key="1">
    <citation type="submission" date="2014-06" db="EMBL/GenBank/DDBJ databases">
        <title>Draft genome sequence of Bacillus gaemokensis JCM 15801 (MCCC 1A00707).</title>
        <authorList>
            <person name="Lai Q."/>
            <person name="Liu Y."/>
            <person name="Shao Z."/>
        </authorList>
    </citation>
    <scope>NUCLEOTIDE SEQUENCE [LARGE SCALE GENOMIC DNA]</scope>
    <source>
        <strain evidence="10 11">JCM 15801</strain>
    </source>
</reference>
<dbReference type="PANTHER" id="PTHR36835">
    <property type="entry name" value="CYTOCHROME BO(3) UBIQUINOL OXIDASE SUBUNIT 4"/>
    <property type="match status" value="1"/>
</dbReference>
<dbReference type="GO" id="GO:0015078">
    <property type="term" value="F:proton transmembrane transporter activity"/>
    <property type="evidence" value="ECO:0007669"/>
    <property type="project" value="TreeGrafter"/>
</dbReference>
<dbReference type="InterPro" id="IPR014250">
    <property type="entry name" value="QoxD"/>
</dbReference>
<keyword evidence="7 9" id="KW-0560">Oxidoreductase</keyword>
<keyword evidence="6 9" id="KW-1133">Transmembrane helix</keyword>
<evidence type="ECO:0000313" key="10">
    <source>
        <dbReference type="EMBL" id="KEK23778.1"/>
    </source>
</evidence>
<evidence type="ECO:0000256" key="1">
    <source>
        <dbReference type="ARBA" id="ARBA00000725"/>
    </source>
</evidence>
<evidence type="ECO:0000313" key="11">
    <source>
        <dbReference type="Proteomes" id="UP000027778"/>
    </source>
</evidence>
<protein>
    <recommendedName>
        <fullName evidence="9">Quinol oxidase subunit 4</fullName>
        <ecNumber evidence="9">1.10.3.-</ecNumber>
    </recommendedName>
</protein>
<evidence type="ECO:0000256" key="4">
    <source>
        <dbReference type="ARBA" id="ARBA00022475"/>
    </source>
</evidence>
<dbReference type="EMBL" id="JOTM01000012">
    <property type="protein sequence ID" value="KEK23778.1"/>
    <property type="molecule type" value="Genomic_DNA"/>
</dbReference>
<dbReference type="EC" id="1.10.3.-" evidence="9"/>
<keyword evidence="11" id="KW-1185">Reference proteome</keyword>
<dbReference type="InterPro" id="IPR005171">
    <property type="entry name" value="Cyt_c_oxidase_su4_prok"/>
</dbReference>
<comment type="caution">
    <text evidence="10">The sequence shown here is derived from an EMBL/GenBank/DDBJ whole genome shotgun (WGS) entry which is preliminary data.</text>
</comment>
<dbReference type="Pfam" id="PF03626">
    <property type="entry name" value="COX4_pro"/>
    <property type="match status" value="1"/>
</dbReference>
<dbReference type="AlphaFoldDB" id="A0A073KN24"/>
<dbReference type="GO" id="GO:0042773">
    <property type="term" value="P:ATP synthesis coupled electron transport"/>
    <property type="evidence" value="ECO:0007669"/>
    <property type="project" value="UniProtKB-UniRule"/>
</dbReference>
<proteinExistence type="inferred from homology"/>
<sequence length="103" mass="11441">MGQNNTQANGHAHSGFPWSHVFGFILSLALTFLALYVALYTDLPLSTILTTIIVMALAQGLLQLIMFMHLKEGEGRIQILTMIYSFFVAIATVGLTVWIFFSM</sequence>
<keyword evidence="4 9" id="KW-1003">Cell membrane</keyword>
<dbReference type="GO" id="GO:0005886">
    <property type="term" value="C:plasma membrane"/>
    <property type="evidence" value="ECO:0007669"/>
    <property type="project" value="UniProtKB-SubCell"/>
</dbReference>
<dbReference type="GO" id="GO:0019646">
    <property type="term" value="P:aerobic electron transport chain"/>
    <property type="evidence" value="ECO:0007669"/>
    <property type="project" value="TreeGrafter"/>
</dbReference>